<reference evidence="1 2" key="1">
    <citation type="journal article" date="2019" name="Nat. Ecol. Evol.">
        <title>Megaphylogeny resolves global patterns of mushroom evolution.</title>
        <authorList>
            <person name="Varga T."/>
            <person name="Krizsan K."/>
            <person name="Foldi C."/>
            <person name="Dima B."/>
            <person name="Sanchez-Garcia M."/>
            <person name="Sanchez-Ramirez S."/>
            <person name="Szollosi G.J."/>
            <person name="Szarkandi J.G."/>
            <person name="Papp V."/>
            <person name="Albert L."/>
            <person name="Andreopoulos W."/>
            <person name="Angelini C."/>
            <person name="Antonin V."/>
            <person name="Barry K.W."/>
            <person name="Bougher N.L."/>
            <person name="Buchanan P."/>
            <person name="Buyck B."/>
            <person name="Bense V."/>
            <person name="Catcheside P."/>
            <person name="Chovatia M."/>
            <person name="Cooper J."/>
            <person name="Damon W."/>
            <person name="Desjardin D."/>
            <person name="Finy P."/>
            <person name="Geml J."/>
            <person name="Haridas S."/>
            <person name="Hughes K."/>
            <person name="Justo A."/>
            <person name="Karasinski D."/>
            <person name="Kautmanova I."/>
            <person name="Kiss B."/>
            <person name="Kocsube S."/>
            <person name="Kotiranta H."/>
            <person name="LaButti K.M."/>
            <person name="Lechner B.E."/>
            <person name="Liimatainen K."/>
            <person name="Lipzen A."/>
            <person name="Lukacs Z."/>
            <person name="Mihaltcheva S."/>
            <person name="Morgado L.N."/>
            <person name="Niskanen T."/>
            <person name="Noordeloos M.E."/>
            <person name="Ohm R.A."/>
            <person name="Ortiz-Santana B."/>
            <person name="Ovrebo C."/>
            <person name="Racz N."/>
            <person name="Riley R."/>
            <person name="Savchenko A."/>
            <person name="Shiryaev A."/>
            <person name="Soop K."/>
            <person name="Spirin V."/>
            <person name="Szebenyi C."/>
            <person name="Tomsovsky M."/>
            <person name="Tulloss R.E."/>
            <person name="Uehling J."/>
            <person name="Grigoriev I.V."/>
            <person name="Vagvolgyi C."/>
            <person name="Papp T."/>
            <person name="Martin F.M."/>
            <person name="Miettinen O."/>
            <person name="Hibbett D.S."/>
            <person name="Nagy L.G."/>
        </authorList>
    </citation>
    <scope>NUCLEOTIDE SEQUENCE [LARGE SCALE GENOMIC DNA]</scope>
    <source>
        <strain evidence="1 2">CBS 309.79</strain>
    </source>
</reference>
<dbReference type="Proteomes" id="UP000305067">
    <property type="component" value="Unassembled WGS sequence"/>
</dbReference>
<protein>
    <submittedName>
        <fullName evidence="1">Uncharacterized protein</fullName>
    </submittedName>
</protein>
<organism evidence="1 2">
    <name type="scientific">Pterulicium gracile</name>
    <dbReference type="NCBI Taxonomy" id="1884261"/>
    <lineage>
        <taxon>Eukaryota</taxon>
        <taxon>Fungi</taxon>
        <taxon>Dikarya</taxon>
        <taxon>Basidiomycota</taxon>
        <taxon>Agaricomycotina</taxon>
        <taxon>Agaricomycetes</taxon>
        <taxon>Agaricomycetidae</taxon>
        <taxon>Agaricales</taxon>
        <taxon>Pleurotineae</taxon>
        <taxon>Pterulaceae</taxon>
        <taxon>Pterulicium</taxon>
    </lineage>
</organism>
<accession>A0A5C3QFX1</accession>
<keyword evidence="2" id="KW-1185">Reference proteome</keyword>
<sequence length="105" mass="12171">MTRSERCWDLAALAREEADWETDDEGGGMTRSAGCWDLATLAREDESEGEGEEMTRSVRCWDLTVLAQQRRRSKTNAEGWRDRRGVGISLQWLKKRRKPKTKPEQ</sequence>
<proteinExistence type="predicted"/>
<gene>
    <name evidence="1" type="ORF">BDV98DRAFT_568219</name>
</gene>
<name>A0A5C3QFX1_9AGAR</name>
<dbReference type="EMBL" id="ML178826">
    <property type="protein sequence ID" value="TFL00975.1"/>
    <property type="molecule type" value="Genomic_DNA"/>
</dbReference>
<evidence type="ECO:0000313" key="2">
    <source>
        <dbReference type="Proteomes" id="UP000305067"/>
    </source>
</evidence>
<dbReference type="AlphaFoldDB" id="A0A5C3QFX1"/>
<evidence type="ECO:0000313" key="1">
    <source>
        <dbReference type="EMBL" id="TFL00975.1"/>
    </source>
</evidence>